<name>A0A9X0SQM4_BACCE</name>
<dbReference type="SMART" id="SM00471">
    <property type="entry name" value="HDc"/>
    <property type="match status" value="1"/>
</dbReference>
<evidence type="ECO:0000313" key="3">
    <source>
        <dbReference type="EMBL" id="KXY51363.1"/>
    </source>
</evidence>
<organism evidence="3 4">
    <name type="scientific">Bacillus cereus</name>
    <dbReference type="NCBI Taxonomy" id="1396"/>
    <lineage>
        <taxon>Bacteria</taxon>
        <taxon>Bacillati</taxon>
        <taxon>Bacillota</taxon>
        <taxon>Bacilli</taxon>
        <taxon>Bacillales</taxon>
        <taxon>Bacillaceae</taxon>
        <taxon>Bacillus</taxon>
        <taxon>Bacillus cereus group</taxon>
    </lineage>
</organism>
<dbReference type="InterPro" id="IPR003607">
    <property type="entry name" value="HD/PDEase_dom"/>
</dbReference>
<evidence type="ECO:0000259" key="2">
    <source>
        <dbReference type="PROSITE" id="PS51832"/>
    </source>
</evidence>
<dbReference type="PANTHER" id="PTHR43155">
    <property type="entry name" value="CYCLIC DI-GMP PHOSPHODIESTERASE PA4108-RELATED"/>
    <property type="match status" value="1"/>
</dbReference>
<reference evidence="3 4" key="1">
    <citation type="submission" date="2015-12" db="EMBL/GenBank/DDBJ databases">
        <title>Bacillus cereus Group isolate.</title>
        <authorList>
            <person name="Kovac J."/>
        </authorList>
    </citation>
    <scope>NUCLEOTIDE SEQUENCE [LARGE SCALE GENOMIC DNA]</scope>
    <source>
        <strain evidence="3 4">FSL K6-0073</strain>
    </source>
</reference>
<sequence length="189" mass="21694">MLTVYKKEIIKLLHINKKMELLIKDETVQHSIRCAVLASKFGMYLGLSKKDLNNLIVGALLHDIGKFLLPKEVLYKKGRLSEEEFAIIKKHTINIPNVMVNDDVKDIIQQHHERLDGTGYPFSLTRKQIHPLAKIMSIIDVYDALSHKRSYKEAFTKEAVLKLMVVESDKQFDSGLLKGFISYLEKEGL</sequence>
<dbReference type="EMBL" id="LOMO01000001">
    <property type="protein sequence ID" value="KXY51363.1"/>
    <property type="molecule type" value="Genomic_DNA"/>
</dbReference>
<dbReference type="SUPFAM" id="SSF109604">
    <property type="entry name" value="HD-domain/PDEase-like"/>
    <property type="match status" value="1"/>
</dbReference>
<dbReference type="Pfam" id="PF13487">
    <property type="entry name" value="HD_5"/>
    <property type="match status" value="1"/>
</dbReference>
<dbReference type="PROSITE" id="PS51832">
    <property type="entry name" value="HD_GYP"/>
    <property type="match status" value="1"/>
</dbReference>
<dbReference type="CDD" id="cd00077">
    <property type="entry name" value="HDc"/>
    <property type="match status" value="1"/>
</dbReference>
<feature type="domain" description="HD-GYP" evidence="2">
    <location>
        <begin position="5"/>
        <end position="189"/>
    </location>
</feature>
<dbReference type="PANTHER" id="PTHR43155:SF2">
    <property type="entry name" value="CYCLIC DI-GMP PHOSPHODIESTERASE PA4108"/>
    <property type="match status" value="1"/>
</dbReference>
<dbReference type="Proteomes" id="UP000075476">
    <property type="component" value="Unassembled WGS sequence"/>
</dbReference>
<dbReference type="NCBIfam" id="TIGR00277">
    <property type="entry name" value="HDIG"/>
    <property type="match status" value="1"/>
</dbReference>
<dbReference type="AlphaFoldDB" id="A0A9X0SQM4"/>
<feature type="domain" description="HD" evidence="1">
    <location>
        <begin position="27"/>
        <end position="145"/>
    </location>
</feature>
<dbReference type="InterPro" id="IPR006674">
    <property type="entry name" value="HD_domain"/>
</dbReference>
<dbReference type="InterPro" id="IPR037522">
    <property type="entry name" value="HD_GYP_dom"/>
</dbReference>
<comment type="caution">
    <text evidence="3">The sequence shown here is derived from an EMBL/GenBank/DDBJ whole genome shotgun (WGS) entry which is preliminary data.</text>
</comment>
<protein>
    <submittedName>
        <fullName evidence="3">Phosphohydrolase</fullName>
    </submittedName>
</protein>
<accession>A0A9X0SQM4</accession>
<dbReference type="Gene3D" id="1.10.3210.10">
    <property type="entry name" value="Hypothetical protein af1432"/>
    <property type="match status" value="1"/>
</dbReference>
<gene>
    <name evidence="3" type="ORF">AT268_33345</name>
</gene>
<dbReference type="InterPro" id="IPR006675">
    <property type="entry name" value="HDIG_dom"/>
</dbReference>
<evidence type="ECO:0000313" key="4">
    <source>
        <dbReference type="Proteomes" id="UP000075476"/>
    </source>
</evidence>
<proteinExistence type="predicted"/>
<dbReference type="PROSITE" id="PS51831">
    <property type="entry name" value="HD"/>
    <property type="match status" value="1"/>
</dbReference>
<evidence type="ECO:0000259" key="1">
    <source>
        <dbReference type="PROSITE" id="PS51831"/>
    </source>
</evidence>